<evidence type="ECO:0000259" key="3">
    <source>
        <dbReference type="Pfam" id="PF14062"/>
    </source>
</evidence>
<evidence type="ECO:0000259" key="4">
    <source>
        <dbReference type="Pfam" id="PF25191"/>
    </source>
</evidence>
<feature type="domain" description="DUF7832" evidence="4">
    <location>
        <begin position="1069"/>
        <end position="1182"/>
    </location>
</feature>
<gene>
    <name evidence="5" type="ORF">H9X81_07160</name>
</gene>
<evidence type="ECO:0000256" key="1">
    <source>
        <dbReference type="PROSITE-ProRule" id="PRU00339"/>
    </source>
</evidence>
<dbReference type="EMBL" id="JACSNR010000006">
    <property type="protein sequence ID" value="MBM6923465.1"/>
    <property type="molecule type" value="Genomic_DNA"/>
</dbReference>
<evidence type="ECO:0000313" key="6">
    <source>
        <dbReference type="Proteomes" id="UP000724149"/>
    </source>
</evidence>
<dbReference type="Proteomes" id="UP000724149">
    <property type="component" value="Unassembled WGS sequence"/>
</dbReference>
<organism evidence="5 6">
    <name type="scientific">Hydrogenoanaerobacterium saccharovorans</name>
    <dbReference type="NCBI Taxonomy" id="474960"/>
    <lineage>
        <taxon>Bacteria</taxon>
        <taxon>Bacillati</taxon>
        <taxon>Bacillota</taxon>
        <taxon>Clostridia</taxon>
        <taxon>Eubacteriales</taxon>
        <taxon>Oscillospiraceae</taxon>
        <taxon>Hydrogenoanaerobacterium</taxon>
    </lineage>
</organism>
<dbReference type="SUPFAM" id="SSF48452">
    <property type="entry name" value="TPR-like"/>
    <property type="match status" value="2"/>
</dbReference>
<feature type="repeat" description="TPR" evidence="1">
    <location>
        <begin position="73"/>
        <end position="106"/>
    </location>
</feature>
<dbReference type="Pfam" id="PF05076">
    <property type="entry name" value="SUFU"/>
    <property type="match status" value="1"/>
</dbReference>
<dbReference type="InterPro" id="IPR020941">
    <property type="entry name" value="SUFU-like_domain"/>
</dbReference>
<dbReference type="InterPro" id="IPR025349">
    <property type="entry name" value="DUF4253"/>
</dbReference>
<protein>
    <submittedName>
        <fullName evidence="5">Suppressor of fused domain protein</fullName>
    </submittedName>
</protein>
<feature type="domain" description="Suppressor of fused-like" evidence="2">
    <location>
        <begin position="878"/>
        <end position="1047"/>
    </location>
</feature>
<evidence type="ECO:0000259" key="2">
    <source>
        <dbReference type="Pfam" id="PF05076"/>
    </source>
</evidence>
<dbReference type="InterPro" id="IPR057154">
    <property type="entry name" value="DUF7832"/>
</dbReference>
<dbReference type="SMART" id="SM00028">
    <property type="entry name" value="TPR"/>
    <property type="match status" value="2"/>
</dbReference>
<keyword evidence="6" id="KW-1185">Reference proteome</keyword>
<dbReference type="Pfam" id="PF14062">
    <property type="entry name" value="DUF4253"/>
    <property type="match status" value="1"/>
</dbReference>
<name>A0ABS2GPQ8_9FIRM</name>
<feature type="domain" description="DUF4253" evidence="3">
    <location>
        <begin position="1378"/>
        <end position="1485"/>
    </location>
</feature>
<keyword evidence="1" id="KW-0802">TPR repeat</keyword>
<proteinExistence type="predicted"/>
<dbReference type="RefSeq" id="WP_204720899.1">
    <property type="nucleotide sequence ID" value="NZ_JACSNR010000006.1"/>
</dbReference>
<dbReference type="Gene3D" id="1.25.40.10">
    <property type="entry name" value="Tetratricopeptide repeat domain"/>
    <property type="match status" value="2"/>
</dbReference>
<evidence type="ECO:0000313" key="5">
    <source>
        <dbReference type="EMBL" id="MBM6923465.1"/>
    </source>
</evidence>
<dbReference type="InterPro" id="IPR019734">
    <property type="entry name" value="TPR_rpt"/>
</dbReference>
<dbReference type="PROSITE" id="PS50005">
    <property type="entry name" value="TPR"/>
    <property type="match status" value="1"/>
</dbReference>
<dbReference type="Pfam" id="PF25191">
    <property type="entry name" value="DUF7832"/>
    <property type="match status" value="1"/>
</dbReference>
<dbReference type="InterPro" id="IPR011990">
    <property type="entry name" value="TPR-like_helical_dom_sf"/>
</dbReference>
<accession>A0ABS2GPQ8</accession>
<reference evidence="5 6" key="1">
    <citation type="journal article" date="2021" name="Sci. Rep.">
        <title>The distribution of antibiotic resistance genes in chicken gut microbiota commensals.</title>
        <authorList>
            <person name="Juricova H."/>
            <person name="Matiasovicova J."/>
            <person name="Kubasova T."/>
            <person name="Cejkova D."/>
            <person name="Rychlik I."/>
        </authorList>
    </citation>
    <scope>NUCLEOTIDE SEQUENCE [LARGE SCALE GENOMIC DNA]</scope>
    <source>
        <strain evidence="5 6">An564</strain>
    </source>
</reference>
<sequence>MTLLEQCQIWNEKDEYQKIIDTIEAIPEESRTPELCSELARAYNNAADVDDKEMYEKALSLLLPYEEHFQGDHNWNFRVGYAYYYLDQEGQALRYFEQALEARPGDEDTQQMVDDCRRRLALPRFDPSFRERTQEAWAAFSKVEAQLRQLLDVRDRSAVQEELISLCETALLPAFLNPAFEVGHNGQKYELILTPEGNLARLYELVYFQRHAPAELLKHWNFPVGRQASVNFSIRTAAGMEISGQDVRVLPEKTDDDSLSLTLYCKALLPLLREDENQAWWLLSTLVDQVLGEIPAMALIRGFDISDTPLDGEDMLLSDLPAWVQQMGFEVPASAGDYLDSAYAVYQMEPEQDPEADWRLDTVSGSTRLPVIVGDYLRAESDTMDLLHQDGVMAGFLIYPLDSFTGENRSEAILSFRDELEAALLDQAGEDAFTLLGGATGLYAGYLDFIAWDLPAVLDAAVAFFEKSGLPWASFHSFRRDVSTVRLISPEEAPLAPAPAPNVDPETGSLLSKEDIKTLESFIGDVSGYFYRALDYLETFVENGVKSHRFTEQQAREDLQIALWYGYACMNIDEYPFYYRGVQWMRDSEKNAAGCGTWYYRYSIGLTYCGHPEEALRYAEQGAREEPDYPWIWLQLGKLRSHFGDRAGALAAADRGLELVPGDYEFTTLRQEIEKGATLEEMEYHWIHPDADLLLQKGLDENSDSKLQAISCINTDPAGLERFMELFAPDPDTFTVDSPYCSFPYTVQGQTVELVFRMNRAGLSKLKADWLRLQKERLDSGMWLTLPDGTPGKLEAVVFDLSHAAALIWRPEQGEPFPVLLDENGCPKEPQEEPDMPDPSEFETEYYTPKELERVEEHISSHFGEFETVMHELVSPDIHVDICLIPPSPKKNYYTLVTMGMGAHRMNVPEELADQKLERAELLIALPPDWKLDHNSLQKEAWYWPVRLLKALARLPGINDTWLGWGHTIDNQEPYADSTQLSAAILVTPQQVDEDACICPLAEGEEINFYQVIPLYQDEMEYKIRFGAGSLLELYEGVSFVVDPERPDILEEAGPAPTQEELEAMKDRMDDAQWHLRDLRDKHLPVDEITAYNHMAIYLRWNLEHDRMSESFRAEYGDLMRQFAGDPAGTDLRVFIRDQLGGVLRHSMFNKEGEAFSQYYYGQGDAPYFPSDIDDYALRRFGPEEYFSEKYQNETYLFIPFDEVYYQDMARLIQQRWDSWLQYEPSDEEPSELAQAMMQYLGCDCEYFPPMRDDDPITAAYSYARRRGMEEGFLPVLVAVDETLWEMLILNADPESDGAEDYGFDPIQVAKYRKAALSAAPLDGKTVLQSRMNDRISELEDDDMSLEEITGTMEGGEPGNRFLSYWDYDTRRTCPLILAKIPVKNPWEVFAYLPFGGWNECPDTAELMAIARYWLEQYGAVPAVITHDVLECALPAPVPADQAMELAMEQYAFCPDAVDQGPEDASIGWLADTLRQSDKWFFWWD</sequence>
<comment type="caution">
    <text evidence="5">The sequence shown here is derived from an EMBL/GenBank/DDBJ whole genome shotgun (WGS) entry which is preliminary data.</text>
</comment>